<dbReference type="PANTHER" id="PTHR45694:SF5">
    <property type="entry name" value="GLUTAREDOXIN 2"/>
    <property type="match status" value="1"/>
</dbReference>
<dbReference type="GO" id="GO:0005801">
    <property type="term" value="C:cis-Golgi network"/>
    <property type="evidence" value="ECO:0007669"/>
    <property type="project" value="TreeGrafter"/>
</dbReference>
<dbReference type="Gene3D" id="3.40.30.10">
    <property type="entry name" value="Glutaredoxin"/>
    <property type="match status" value="1"/>
</dbReference>
<dbReference type="OrthoDB" id="423313at2759"/>
<dbReference type="Pfam" id="PF00462">
    <property type="entry name" value="Glutaredoxin"/>
    <property type="match status" value="1"/>
</dbReference>
<dbReference type="GO" id="GO:0034599">
    <property type="term" value="P:cellular response to oxidative stress"/>
    <property type="evidence" value="ECO:0007669"/>
    <property type="project" value="TreeGrafter"/>
</dbReference>
<dbReference type="Proteomes" id="UP000305948">
    <property type="component" value="Unassembled WGS sequence"/>
</dbReference>
<name>A0A5C3NB87_9AGAM</name>
<dbReference type="STRING" id="5364.A0A5C3NB87"/>
<evidence type="ECO:0000313" key="2">
    <source>
        <dbReference type="EMBL" id="TFK54542.1"/>
    </source>
</evidence>
<dbReference type="GO" id="GO:0005796">
    <property type="term" value="C:Golgi lumen"/>
    <property type="evidence" value="ECO:0007669"/>
    <property type="project" value="TreeGrafter"/>
</dbReference>
<feature type="domain" description="Glutaredoxin" evidence="1">
    <location>
        <begin position="47"/>
        <end position="105"/>
    </location>
</feature>
<dbReference type="EMBL" id="ML213506">
    <property type="protein sequence ID" value="TFK54542.1"/>
    <property type="molecule type" value="Genomic_DNA"/>
</dbReference>
<dbReference type="GO" id="GO:0015038">
    <property type="term" value="F:glutathione disulfide oxidoreductase activity"/>
    <property type="evidence" value="ECO:0007669"/>
    <property type="project" value="TreeGrafter"/>
</dbReference>
<dbReference type="PROSITE" id="PS51354">
    <property type="entry name" value="GLUTAREDOXIN_2"/>
    <property type="match status" value="1"/>
</dbReference>
<sequence>MALDRVQEDHPSPVDWDAEVDLSVFSAGVEDDNWPRNVRELADRYPIVVFSKTYCPFSKRAKALLETYKLSPPPKIIEVDLRSDAGILKQLLGRLTGRSTFPNVLLTRRMDGMSIGGSDDIYELHDNDKLKGILQQAGVQVNGV</sequence>
<evidence type="ECO:0000313" key="3">
    <source>
        <dbReference type="Proteomes" id="UP000305948"/>
    </source>
</evidence>
<dbReference type="AlphaFoldDB" id="A0A5C3NB87"/>
<accession>A0A5C3NB87</accession>
<organism evidence="2 3">
    <name type="scientific">Heliocybe sulcata</name>
    <dbReference type="NCBI Taxonomy" id="5364"/>
    <lineage>
        <taxon>Eukaryota</taxon>
        <taxon>Fungi</taxon>
        <taxon>Dikarya</taxon>
        <taxon>Basidiomycota</taxon>
        <taxon>Agaricomycotina</taxon>
        <taxon>Agaricomycetes</taxon>
        <taxon>Gloeophyllales</taxon>
        <taxon>Gloeophyllaceae</taxon>
        <taxon>Heliocybe</taxon>
    </lineage>
</organism>
<dbReference type="CDD" id="cd03419">
    <property type="entry name" value="GRX_GRXh_1_2_like"/>
    <property type="match status" value="1"/>
</dbReference>
<proteinExistence type="predicted"/>
<protein>
    <submittedName>
        <fullName evidence="2">Thioredoxin-like protein</fullName>
    </submittedName>
</protein>
<dbReference type="SUPFAM" id="SSF52833">
    <property type="entry name" value="Thioredoxin-like"/>
    <property type="match status" value="1"/>
</dbReference>
<dbReference type="InterPro" id="IPR002109">
    <property type="entry name" value="Glutaredoxin"/>
</dbReference>
<dbReference type="InterPro" id="IPR036249">
    <property type="entry name" value="Thioredoxin-like_sf"/>
</dbReference>
<gene>
    <name evidence="2" type="ORF">OE88DRAFT_1625326</name>
</gene>
<keyword evidence="3" id="KW-1185">Reference proteome</keyword>
<dbReference type="GO" id="GO:0000324">
    <property type="term" value="C:fungal-type vacuole"/>
    <property type="evidence" value="ECO:0007669"/>
    <property type="project" value="TreeGrafter"/>
</dbReference>
<dbReference type="InterPro" id="IPR014025">
    <property type="entry name" value="Glutaredoxin_subgr"/>
</dbReference>
<reference evidence="2 3" key="1">
    <citation type="journal article" date="2019" name="Nat. Ecol. Evol.">
        <title>Megaphylogeny resolves global patterns of mushroom evolution.</title>
        <authorList>
            <person name="Varga T."/>
            <person name="Krizsan K."/>
            <person name="Foldi C."/>
            <person name="Dima B."/>
            <person name="Sanchez-Garcia M."/>
            <person name="Sanchez-Ramirez S."/>
            <person name="Szollosi G.J."/>
            <person name="Szarkandi J.G."/>
            <person name="Papp V."/>
            <person name="Albert L."/>
            <person name="Andreopoulos W."/>
            <person name="Angelini C."/>
            <person name="Antonin V."/>
            <person name="Barry K.W."/>
            <person name="Bougher N.L."/>
            <person name="Buchanan P."/>
            <person name="Buyck B."/>
            <person name="Bense V."/>
            <person name="Catcheside P."/>
            <person name="Chovatia M."/>
            <person name="Cooper J."/>
            <person name="Damon W."/>
            <person name="Desjardin D."/>
            <person name="Finy P."/>
            <person name="Geml J."/>
            <person name="Haridas S."/>
            <person name="Hughes K."/>
            <person name="Justo A."/>
            <person name="Karasinski D."/>
            <person name="Kautmanova I."/>
            <person name="Kiss B."/>
            <person name="Kocsube S."/>
            <person name="Kotiranta H."/>
            <person name="LaButti K.M."/>
            <person name="Lechner B.E."/>
            <person name="Liimatainen K."/>
            <person name="Lipzen A."/>
            <person name="Lukacs Z."/>
            <person name="Mihaltcheva S."/>
            <person name="Morgado L.N."/>
            <person name="Niskanen T."/>
            <person name="Noordeloos M.E."/>
            <person name="Ohm R.A."/>
            <person name="Ortiz-Santana B."/>
            <person name="Ovrebo C."/>
            <person name="Racz N."/>
            <person name="Riley R."/>
            <person name="Savchenko A."/>
            <person name="Shiryaev A."/>
            <person name="Soop K."/>
            <person name="Spirin V."/>
            <person name="Szebenyi C."/>
            <person name="Tomsovsky M."/>
            <person name="Tulloss R.E."/>
            <person name="Uehling J."/>
            <person name="Grigoriev I.V."/>
            <person name="Vagvolgyi C."/>
            <person name="Papp T."/>
            <person name="Martin F.M."/>
            <person name="Miettinen O."/>
            <person name="Hibbett D.S."/>
            <person name="Nagy L.G."/>
        </authorList>
    </citation>
    <scope>NUCLEOTIDE SEQUENCE [LARGE SCALE GENOMIC DNA]</scope>
    <source>
        <strain evidence="2 3">OMC1185</strain>
    </source>
</reference>
<evidence type="ECO:0000259" key="1">
    <source>
        <dbReference type="Pfam" id="PF00462"/>
    </source>
</evidence>
<dbReference type="PANTHER" id="PTHR45694">
    <property type="entry name" value="GLUTAREDOXIN 2"/>
    <property type="match status" value="1"/>
</dbReference>
<dbReference type="PRINTS" id="PR00160">
    <property type="entry name" value="GLUTAREDOXIN"/>
</dbReference>